<keyword evidence="4" id="KW-1185">Reference proteome</keyword>
<dbReference type="Proteomes" id="UP001179952">
    <property type="component" value="Unassembled WGS sequence"/>
</dbReference>
<dbReference type="InterPro" id="IPR054292">
    <property type="entry name" value="DUF7028"/>
</dbReference>
<comment type="caution">
    <text evidence="3">The sequence shown here is derived from an EMBL/GenBank/DDBJ whole genome shotgun (WGS) entry which is preliminary data.</text>
</comment>
<gene>
    <name evidence="3" type="ORF">QJS04_geneDACA010600</name>
</gene>
<dbReference type="Pfam" id="PF22970">
    <property type="entry name" value="DUF7028"/>
    <property type="match status" value="2"/>
</dbReference>
<evidence type="ECO:0000256" key="1">
    <source>
        <dbReference type="SAM" id="MobiDB-lite"/>
    </source>
</evidence>
<feature type="domain" description="DUF7028" evidence="2">
    <location>
        <begin position="170"/>
        <end position="256"/>
    </location>
</feature>
<organism evidence="3 4">
    <name type="scientific">Acorus gramineus</name>
    <name type="common">Dwarf sweet flag</name>
    <dbReference type="NCBI Taxonomy" id="55184"/>
    <lineage>
        <taxon>Eukaryota</taxon>
        <taxon>Viridiplantae</taxon>
        <taxon>Streptophyta</taxon>
        <taxon>Embryophyta</taxon>
        <taxon>Tracheophyta</taxon>
        <taxon>Spermatophyta</taxon>
        <taxon>Magnoliopsida</taxon>
        <taxon>Liliopsida</taxon>
        <taxon>Acoraceae</taxon>
        <taxon>Acorus</taxon>
    </lineage>
</organism>
<feature type="region of interest" description="Disordered" evidence="1">
    <location>
        <begin position="261"/>
        <end position="308"/>
    </location>
</feature>
<evidence type="ECO:0000313" key="4">
    <source>
        <dbReference type="Proteomes" id="UP001179952"/>
    </source>
</evidence>
<feature type="compositionally biased region" description="Acidic residues" evidence="1">
    <location>
        <begin position="288"/>
        <end position="308"/>
    </location>
</feature>
<reference evidence="3" key="1">
    <citation type="journal article" date="2023" name="Nat. Commun.">
        <title>Diploid and tetraploid genomes of Acorus and the evolution of monocots.</title>
        <authorList>
            <person name="Ma L."/>
            <person name="Liu K.W."/>
            <person name="Li Z."/>
            <person name="Hsiao Y.Y."/>
            <person name="Qi Y."/>
            <person name="Fu T."/>
            <person name="Tang G.D."/>
            <person name="Zhang D."/>
            <person name="Sun W.H."/>
            <person name="Liu D.K."/>
            <person name="Li Y."/>
            <person name="Chen G.Z."/>
            <person name="Liu X.D."/>
            <person name="Liao X.Y."/>
            <person name="Jiang Y.T."/>
            <person name="Yu X."/>
            <person name="Hao Y."/>
            <person name="Huang J."/>
            <person name="Zhao X.W."/>
            <person name="Ke S."/>
            <person name="Chen Y.Y."/>
            <person name="Wu W.L."/>
            <person name="Hsu J.L."/>
            <person name="Lin Y.F."/>
            <person name="Huang M.D."/>
            <person name="Li C.Y."/>
            <person name="Huang L."/>
            <person name="Wang Z.W."/>
            <person name="Zhao X."/>
            <person name="Zhong W.Y."/>
            <person name="Peng D.H."/>
            <person name="Ahmad S."/>
            <person name="Lan S."/>
            <person name="Zhang J.S."/>
            <person name="Tsai W.C."/>
            <person name="Van de Peer Y."/>
            <person name="Liu Z.J."/>
        </authorList>
    </citation>
    <scope>NUCLEOTIDE SEQUENCE</scope>
    <source>
        <strain evidence="3">SCP</strain>
    </source>
</reference>
<sequence>MLHDIISNVKQRIAAMGWKVESRSHGRSPRTRYISPDGNVFYTIHKIMNHLKEQEDVPRVPRSQENIRSPQVKIELITNKQSINNKNDTEPMEMLDSEALDASTSPPVQENFNSVDPASARYRHRGSLNLPPKDLQWGSRKLRYTRSKMQIKKPYVVMDSGTSRQISNPVFDYYNLFHEKTGRRKDNVAEKVMDHMKDKALSFLINLGWNMRTEGKVKVDKLTGEKKKTRKLKLYYSPKGKRFVSLWTACEHWIEEQRRSGIGHSTKKVRDAKRANVQTERLNMASYVEEDESSEDNLNEDDDSDYEI</sequence>
<dbReference type="EMBL" id="JAUJYN010000008">
    <property type="protein sequence ID" value="KAK1264630.1"/>
    <property type="molecule type" value="Genomic_DNA"/>
</dbReference>
<reference evidence="3" key="2">
    <citation type="submission" date="2023-06" db="EMBL/GenBank/DDBJ databases">
        <authorList>
            <person name="Ma L."/>
            <person name="Liu K.-W."/>
            <person name="Li Z."/>
            <person name="Hsiao Y.-Y."/>
            <person name="Qi Y."/>
            <person name="Fu T."/>
            <person name="Tang G."/>
            <person name="Zhang D."/>
            <person name="Sun W.-H."/>
            <person name="Liu D.-K."/>
            <person name="Li Y."/>
            <person name="Chen G.-Z."/>
            <person name="Liu X.-D."/>
            <person name="Liao X.-Y."/>
            <person name="Jiang Y.-T."/>
            <person name="Yu X."/>
            <person name="Hao Y."/>
            <person name="Huang J."/>
            <person name="Zhao X.-W."/>
            <person name="Ke S."/>
            <person name="Chen Y.-Y."/>
            <person name="Wu W.-L."/>
            <person name="Hsu J.-L."/>
            <person name="Lin Y.-F."/>
            <person name="Huang M.-D."/>
            <person name="Li C.-Y."/>
            <person name="Huang L."/>
            <person name="Wang Z.-W."/>
            <person name="Zhao X."/>
            <person name="Zhong W.-Y."/>
            <person name="Peng D.-H."/>
            <person name="Ahmad S."/>
            <person name="Lan S."/>
            <person name="Zhang J.-S."/>
            <person name="Tsai W.-C."/>
            <person name="Van De Peer Y."/>
            <person name="Liu Z.-J."/>
        </authorList>
    </citation>
    <scope>NUCLEOTIDE SEQUENCE</scope>
    <source>
        <strain evidence="3">SCP</strain>
        <tissue evidence="3">Leaves</tissue>
    </source>
</reference>
<evidence type="ECO:0000313" key="3">
    <source>
        <dbReference type="EMBL" id="KAK1264630.1"/>
    </source>
</evidence>
<protein>
    <recommendedName>
        <fullName evidence="2">DUF7028 domain-containing protein</fullName>
    </recommendedName>
</protein>
<feature type="domain" description="DUF7028" evidence="2">
    <location>
        <begin position="4"/>
        <end position="55"/>
    </location>
</feature>
<name>A0AAV9AJU0_ACOGR</name>
<dbReference type="AlphaFoldDB" id="A0AAV9AJU0"/>
<evidence type="ECO:0000259" key="2">
    <source>
        <dbReference type="Pfam" id="PF22970"/>
    </source>
</evidence>
<accession>A0AAV9AJU0</accession>
<proteinExistence type="predicted"/>